<protein>
    <recommendedName>
        <fullName evidence="4">Carboxypeptidase-like regulatory domain-containing protein</fullName>
    </recommendedName>
</protein>
<feature type="compositionally biased region" description="Low complexity" evidence="1">
    <location>
        <begin position="526"/>
        <end position="542"/>
    </location>
</feature>
<dbReference type="EMBL" id="QSUL01000007">
    <property type="protein sequence ID" value="RGN35209.1"/>
    <property type="molecule type" value="Genomic_DNA"/>
</dbReference>
<evidence type="ECO:0000313" key="2">
    <source>
        <dbReference type="EMBL" id="RGN35209.1"/>
    </source>
</evidence>
<organism evidence="2 3">
    <name type="scientific">Bacteroides oleiciplenus</name>
    <dbReference type="NCBI Taxonomy" id="626931"/>
    <lineage>
        <taxon>Bacteria</taxon>
        <taxon>Pseudomonadati</taxon>
        <taxon>Bacteroidota</taxon>
        <taxon>Bacteroidia</taxon>
        <taxon>Bacteroidales</taxon>
        <taxon>Bacteroidaceae</taxon>
        <taxon>Bacteroides</taxon>
    </lineage>
</organism>
<evidence type="ECO:0008006" key="4">
    <source>
        <dbReference type="Google" id="ProtNLM"/>
    </source>
</evidence>
<evidence type="ECO:0000313" key="3">
    <source>
        <dbReference type="Proteomes" id="UP000260983"/>
    </source>
</evidence>
<dbReference type="Proteomes" id="UP000260983">
    <property type="component" value="Unassembled WGS sequence"/>
</dbReference>
<reference evidence="2 3" key="1">
    <citation type="submission" date="2018-08" db="EMBL/GenBank/DDBJ databases">
        <title>A genome reference for cultivated species of the human gut microbiota.</title>
        <authorList>
            <person name="Zou Y."/>
            <person name="Xue W."/>
            <person name="Luo G."/>
        </authorList>
    </citation>
    <scope>NUCLEOTIDE SEQUENCE [LARGE SCALE GENOMIC DNA]</scope>
    <source>
        <strain evidence="2 3">OM05-15BH</strain>
    </source>
</reference>
<comment type="caution">
    <text evidence="2">The sequence shown here is derived from an EMBL/GenBank/DDBJ whole genome shotgun (WGS) entry which is preliminary data.</text>
</comment>
<dbReference type="InterPro" id="IPR043741">
    <property type="entry name" value="DUF5686"/>
</dbReference>
<name>A0A3E5BCS6_9BACE</name>
<feature type="region of interest" description="Disordered" evidence="1">
    <location>
        <begin position="520"/>
        <end position="542"/>
    </location>
</feature>
<proteinExistence type="predicted"/>
<evidence type="ECO:0000256" key="1">
    <source>
        <dbReference type="SAM" id="MobiDB-lite"/>
    </source>
</evidence>
<sequence length="761" mass="89432">MPPFYNLFFYICPNLLEELRLKHLIYICIGLGLLFSVLQEAGAENVHNSRDKQLQHSADSIMERVFFFAPFYESIIESYNAELYIKGKVNVKKKNFIIHYLPTMFRTRKGMHEYMMETYSELHFNAPNRYEQEVKASMGTTKGFWEADGRLMEHFHINLYSSTLLYDKLLSPLASDARKYYTYFVDSIIGDSHNRQYKIRFMPKNRSYQLVGGYMIVSADVWSIREIRFSGRSETFRFTNLLKMGEVGEPDEFLPVEYDVTGNFRFLGNVIDGSYVATLDYRDIRQRKPAHMIRRTGSKYDLSGIYKMSAVPDAYRYDTAYFNRLRPIPLTPHEQELYHNYSQLRDSVPTKKRKVIWGQFGDALIDYYTVDLNNYGRLRCSPLINPFMFGYSALNGLSYRQQLRYNRLFSGDRRLQIAPGAGYNFKQKEFYWQVRSSFDYYPRKGASLSLEFGNGNRVYNSAILDELKDIPDSIFDVSKLRLNYYKDLFLTMRHRWEIVNGLTLDLNLSMHRRTDTAKGKFTVIDSGTSPTPEPGEPSTSPEVDTDVLDKLPHVYNSFAPGIRLSWTPGQYYYMSGNRKVNLPSKYPTISLDWERGITGVLPNSNKYERFEVDFQHTISLGLMRDFYYRLGWGAFTEQDGIYFIDFANFRRTNLPTGWNDDFGGVFQLLDRYWYNSSRKYFRGHITYEAPFLLIPHLNKISQYVLNERLYFGALFVPRLKPYIELGYGIGTHIFDFGFFAGFENWKYKEVGVKFTFELFNR</sequence>
<dbReference type="AlphaFoldDB" id="A0A3E5BCS6"/>
<accession>A0A3E5BCS6</accession>
<dbReference type="Pfam" id="PF18939">
    <property type="entry name" value="DUF5686"/>
    <property type="match status" value="1"/>
</dbReference>
<gene>
    <name evidence="2" type="ORF">DXB65_11260</name>
</gene>